<name>A0ABU8RVI6_9SPHN</name>
<dbReference type="Gene3D" id="3.90.550.10">
    <property type="entry name" value="Spore Coat Polysaccharide Biosynthesis Protein SpsA, Chain A"/>
    <property type="match status" value="1"/>
</dbReference>
<protein>
    <submittedName>
        <fullName evidence="2">Glycosyltransferase family 2 protein</fullName>
        <ecNumber evidence="2">2.4.-.-</ecNumber>
    </submittedName>
</protein>
<dbReference type="EMBL" id="JBBHJZ010000002">
    <property type="protein sequence ID" value="MEJ5977022.1"/>
    <property type="molecule type" value="Genomic_DNA"/>
</dbReference>
<evidence type="ECO:0000313" key="2">
    <source>
        <dbReference type="EMBL" id="MEJ5977022.1"/>
    </source>
</evidence>
<feature type="domain" description="Glycosyltransferase 2-like" evidence="1">
    <location>
        <begin position="4"/>
        <end position="141"/>
    </location>
</feature>
<dbReference type="PANTHER" id="PTHR22916">
    <property type="entry name" value="GLYCOSYLTRANSFERASE"/>
    <property type="match status" value="1"/>
</dbReference>
<keyword evidence="2" id="KW-0328">Glycosyltransferase</keyword>
<dbReference type="InterPro" id="IPR001173">
    <property type="entry name" value="Glyco_trans_2-like"/>
</dbReference>
<accession>A0ABU8RVI6</accession>
<dbReference type="EC" id="2.4.-.-" evidence="2"/>
<reference evidence="2 3" key="1">
    <citation type="submission" date="2024-03" db="EMBL/GenBank/DDBJ databases">
        <authorList>
            <person name="Jo J.-H."/>
        </authorList>
    </citation>
    <scope>NUCLEOTIDE SEQUENCE [LARGE SCALE GENOMIC DNA]</scope>
    <source>
        <strain evidence="2 3">PS1R-30</strain>
    </source>
</reference>
<dbReference type="CDD" id="cd00761">
    <property type="entry name" value="Glyco_tranf_GTA_type"/>
    <property type="match status" value="1"/>
</dbReference>
<organism evidence="2 3">
    <name type="scientific">Novosphingobium anseongense</name>
    <dbReference type="NCBI Taxonomy" id="3133436"/>
    <lineage>
        <taxon>Bacteria</taxon>
        <taxon>Pseudomonadati</taxon>
        <taxon>Pseudomonadota</taxon>
        <taxon>Alphaproteobacteria</taxon>
        <taxon>Sphingomonadales</taxon>
        <taxon>Sphingomonadaceae</taxon>
        <taxon>Novosphingobium</taxon>
    </lineage>
</organism>
<evidence type="ECO:0000259" key="1">
    <source>
        <dbReference type="Pfam" id="PF00535"/>
    </source>
</evidence>
<dbReference type="Proteomes" id="UP001361239">
    <property type="component" value="Unassembled WGS sequence"/>
</dbReference>
<keyword evidence="3" id="KW-1185">Reference proteome</keyword>
<sequence>MKLSICIPTYNREAYLRNALEYCEGFAFSFPYEIVISDNASTDGTESMVAGFIERGLPIRYFRRAVNGGATPNQINAFQHALGEYTIYLADDDLLIAPEVENVVRYLDENPDVVAAHAPWTIYDEVQDLDLSQFYAVAADRKFERRDFFEMFCFLFEGHIFPEIAIVRSSAMRSAWVPRELCFYAFSHLAHFLDMGAVTFLKTPFYRSVAVSKIAPSRQQAGFDDVVTSWDRYRGGLEYFLHIGAKRGVIDMSDESRIAYDQMCRHFMMVRMGVAIRFWFARKDYIKAYELCARMIFAGHGDNVEVTKVADTLPAMVGLQTLAGKVGAMTGIERLILDGMTDPEMVAELLQDLGVPTEVAIVAEEPEGLSAEALIEGSIVFVSEEARREHYLAKGYRPTVIFSDLDLTQHVLL</sequence>
<dbReference type="RefSeq" id="WP_339586975.1">
    <property type="nucleotide sequence ID" value="NZ_JBBHJZ010000002.1"/>
</dbReference>
<proteinExistence type="predicted"/>
<evidence type="ECO:0000313" key="3">
    <source>
        <dbReference type="Proteomes" id="UP001361239"/>
    </source>
</evidence>
<dbReference type="GO" id="GO:0016757">
    <property type="term" value="F:glycosyltransferase activity"/>
    <property type="evidence" value="ECO:0007669"/>
    <property type="project" value="UniProtKB-KW"/>
</dbReference>
<comment type="caution">
    <text evidence="2">The sequence shown here is derived from an EMBL/GenBank/DDBJ whole genome shotgun (WGS) entry which is preliminary data.</text>
</comment>
<dbReference type="SUPFAM" id="SSF53448">
    <property type="entry name" value="Nucleotide-diphospho-sugar transferases"/>
    <property type="match status" value="1"/>
</dbReference>
<keyword evidence="2" id="KW-0808">Transferase</keyword>
<dbReference type="Pfam" id="PF00535">
    <property type="entry name" value="Glycos_transf_2"/>
    <property type="match status" value="1"/>
</dbReference>
<gene>
    <name evidence="2" type="ORF">WG901_10285</name>
</gene>
<dbReference type="InterPro" id="IPR029044">
    <property type="entry name" value="Nucleotide-diphossugar_trans"/>
</dbReference>